<dbReference type="CDD" id="cd03139">
    <property type="entry name" value="GATase1_PfpI_2"/>
    <property type="match status" value="1"/>
</dbReference>
<dbReference type="Pfam" id="PF01965">
    <property type="entry name" value="DJ-1_PfpI"/>
    <property type="match status" value="1"/>
</dbReference>
<sequence>MTDQREDLNPSRRAVVQLAAVGLTAGLSTTMGGKAAAETAIKTVPEAFAPLRDKPLNIGVLMFPDMDQTDVTGPLAVLSRLPNAKVHVIGTERGPFRDKRGLILTPEMTLDEAPYLDVLQVPGGPGQQALMNNEPLLAFIRDHAASGRPLFSVCTGALICGAAGVLKGRRATTHWASFDLLPQFGATPVRERVVVDGNLVSAAGITAGIDGALTMASLLRGDAAAQGIQLDIQYAPEPPFNAGVPETAPPEVLAAAKAGYQPITEARLKTAREVAVRLGIAPRS</sequence>
<gene>
    <name evidence="2" type="ORF">SAMN05444170_2384</name>
</gene>
<dbReference type="Proteomes" id="UP000184096">
    <property type="component" value="Chromosome I"/>
</dbReference>
<dbReference type="InterPro" id="IPR029062">
    <property type="entry name" value="Class_I_gatase-like"/>
</dbReference>
<feature type="domain" description="DJ-1/PfpI" evidence="1">
    <location>
        <begin position="59"/>
        <end position="213"/>
    </location>
</feature>
<accession>A0A1M7TQM2</accession>
<dbReference type="GO" id="GO:0006355">
    <property type="term" value="P:regulation of DNA-templated transcription"/>
    <property type="evidence" value="ECO:0007669"/>
    <property type="project" value="TreeGrafter"/>
</dbReference>
<dbReference type="PANTHER" id="PTHR43130">
    <property type="entry name" value="ARAC-FAMILY TRANSCRIPTIONAL REGULATOR"/>
    <property type="match status" value="1"/>
</dbReference>
<dbReference type="SUPFAM" id="SSF52317">
    <property type="entry name" value="Class I glutamine amidotransferase-like"/>
    <property type="match status" value="1"/>
</dbReference>
<evidence type="ECO:0000259" key="1">
    <source>
        <dbReference type="Pfam" id="PF01965"/>
    </source>
</evidence>
<dbReference type="Gene3D" id="3.40.50.880">
    <property type="match status" value="1"/>
</dbReference>
<reference evidence="3" key="1">
    <citation type="submission" date="2016-11" db="EMBL/GenBank/DDBJ databases">
        <authorList>
            <person name="Varghese N."/>
            <person name="Submissions S."/>
        </authorList>
    </citation>
    <scope>NUCLEOTIDE SEQUENCE [LARGE SCALE GENOMIC DNA]</scope>
    <source>
        <strain evidence="3">GAS401</strain>
    </source>
</reference>
<dbReference type="AlphaFoldDB" id="A0A1M7TQM2"/>
<dbReference type="PROSITE" id="PS51318">
    <property type="entry name" value="TAT"/>
    <property type="match status" value="1"/>
</dbReference>
<keyword evidence="3" id="KW-1185">Reference proteome</keyword>
<evidence type="ECO:0000313" key="3">
    <source>
        <dbReference type="Proteomes" id="UP000184096"/>
    </source>
</evidence>
<dbReference type="PANTHER" id="PTHR43130:SF2">
    <property type="entry name" value="DJ-1_PFPI DOMAIN-CONTAINING PROTEIN"/>
    <property type="match status" value="1"/>
</dbReference>
<dbReference type="InterPro" id="IPR006311">
    <property type="entry name" value="TAT_signal"/>
</dbReference>
<name>A0A1M7TQM2_9BRAD</name>
<dbReference type="InterPro" id="IPR052158">
    <property type="entry name" value="INH-QAR"/>
</dbReference>
<dbReference type="InterPro" id="IPR002818">
    <property type="entry name" value="DJ-1/PfpI"/>
</dbReference>
<proteinExistence type="predicted"/>
<evidence type="ECO:0000313" key="2">
    <source>
        <dbReference type="EMBL" id="SHN73032.1"/>
    </source>
</evidence>
<organism evidence="2 3">
    <name type="scientific">Bradyrhizobium erythrophlei</name>
    <dbReference type="NCBI Taxonomy" id="1437360"/>
    <lineage>
        <taxon>Bacteria</taxon>
        <taxon>Pseudomonadati</taxon>
        <taxon>Pseudomonadota</taxon>
        <taxon>Alphaproteobacteria</taxon>
        <taxon>Hyphomicrobiales</taxon>
        <taxon>Nitrobacteraceae</taxon>
        <taxon>Bradyrhizobium</taxon>
    </lineage>
</organism>
<dbReference type="EMBL" id="LT670849">
    <property type="protein sequence ID" value="SHN73032.1"/>
    <property type="molecule type" value="Genomic_DNA"/>
</dbReference>
<protein>
    <submittedName>
        <fullName evidence="2">Cyclohexyl-isocyanide hydratase</fullName>
    </submittedName>
</protein>